<evidence type="ECO:0000256" key="1">
    <source>
        <dbReference type="ARBA" id="ARBA00004477"/>
    </source>
</evidence>
<dbReference type="PANTHER" id="PTHR12886">
    <property type="entry name" value="PIG-M MANNOSYLTRANSFERASE"/>
    <property type="match status" value="1"/>
</dbReference>
<evidence type="ECO:0000256" key="11">
    <source>
        <dbReference type="ARBA" id="ARBA00023136"/>
    </source>
</evidence>
<feature type="transmembrane region" description="Helical" evidence="13">
    <location>
        <begin position="84"/>
        <end position="108"/>
    </location>
</feature>
<keyword evidence="6 13" id="KW-0328">Glycosyltransferase</keyword>
<evidence type="ECO:0000256" key="13">
    <source>
        <dbReference type="RuleBase" id="RU365064"/>
    </source>
</evidence>
<evidence type="ECO:0000256" key="8">
    <source>
        <dbReference type="ARBA" id="ARBA00022692"/>
    </source>
</evidence>
<feature type="transmembrane region" description="Helical" evidence="13">
    <location>
        <begin position="120"/>
        <end position="151"/>
    </location>
</feature>
<feature type="transmembrane region" description="Helical" evidence="13">
    <location>
        <begin position="371"/>
        <end position="395"/>
    </location>
</feature>
<keyword evidence="7 13" id="KW-0808">Transferase</keyword>
<evidence type="ECO:0000313" key="15">
    <source>
        <dbReference type="Proteomes" id="UP000478008"/>
    </source>
</evidence>
<dbReference type="Proteomes" id="UP000478008">
    <property type="component" value="Unassembled WGS sequence"/>
</dbReference>
<dbReference type="PANTHER" id="PTHR12886:SF0">
    <property type="entry name" value="GPI MANNOSYLTRANSFERASE 1"/>
    <property type="match status" value="1"/>
</dbReference>
<feature type="transmembrane region" description="Helical" evidence="13">
    <location>
        <begin position="342"/>
        <end position="359"/>
    </location>
</feature>
<dbReference type="InterPro" id="IPR007704">
    <property type="entry name" value="PIG-M"/>
</dbReference>
<evidence type="ECO:0000256" key="4">
    <source>
        <dbReference type="ARBA" id="ARBA00013797"/>
    </source>
</evidence>
<comment type="subcellular location">
    <subcellularLocation>
        <location evidence="1 13">Endoplasmic reticulum membrane</location>
        <topology evidence="1 13">Multi-pass membrane protein</topology>
    </subcellularLocation>
</comment>
<dbReference type="GO" id="GO:0005789">
    <property type="term" value="C:endoplasmic reticulum membrane"/>
    <property type="evidence" value="ECO:0007669"/>
    <property type="project" value="UniProtKB-SubCell"/>
</dbReference>
<dbReference type="AlphaFoldDB" id="A0A7D9D0I5"/>
<keyword evidence="15" id="KW-1185">Reference proteome</keyword>
<keyword evidence="5 13" id="KW-0337">GPI-anchor biosynthesis</keyword>
<evidence type="ECO:0000256" key="5">
    <source>
        <dbReference type="ARBA" id="ARBA00022502"/>
    </source>
</evidence>
<evidence type="ECO:0000256" key="10">
    <source>
        <dbReference type="ARBA" id="ARBA00022989"/>
    </source>
</evidence>
<comment type="similarity">
    <text evidence="3 13">Belongs to the PIGM family.</text>
</comment>
<dbReference type="GO" id="GO:0004376">
    <property type="term" value="F:GPI mannosyltransferase activity"/>
    <property type="evidence" value="ECO:0007669"/>
    <property type="project" value="InterPro"/>
</dbReference>
<evidence type="ECO:0000256" key="6">
    <source>
        <dbReference type="ARBA" id="ARBA00022676"/>
    </source>
</evidence>
<dbReference type="GO" id="GO:0006506">
    <property type="term" value="P:GPI anchor biosynthetic process"/>
    <property type="evidence" value="ECO:0007669"/>
    <property type="project" value="UniProtKB-UniPathway"/>
</dbReference>
<keyword evidence="9 13" id="KW-0256">Endoplasmic reticulum</keyword>
<keyword evidence="10 13" id="KW-1133">Transmembrane helix</keyword>
<proteinExistence type="inferred from homology"/>
<evidence type="ECO:0000256" key="3">
    <source>
        <dbReference type="ARBA" id="ARBA00011071"/>
    </source>
</evidence>
<feature type="transmembrane region" description="Helical" evidence="13">
    <location>
        <begin position="7"/>
        <end position="28"/>
    </location>
</feature>
<dbReference type="EMBL" id="CABFWN010000008">
    <property type="protein sequence ID" value="VUG20417.1"/>
    <property type="molecule type" value="Genomic_DNA"/>
</dbReference>
<feature type="transmembrane region" description="Helical" evidence="13">
    <location>
        <begin position="203"/>
        <end position="225"/>
    </location>
</feature>
<feature type="transmembrane region" description="Helical" evidence="13">
    <location>
        <begin position="271"/>
        <end position="288"/>
    </location>
</feature>
<feature type="transmembrane region" description="Helical" evidence="13">
    <location>
        <begin position="295"/>
        <end position="312"/>
    </location>
</feature>
<feature type="transmembrane region" description="Helical" evidence="13">
    <location>
        <begin position="318"/>
        <end position="335"/>
    </location>
</feature>
<dbReference type="EC" id="2.4.1.-" evidence="13"/>
<comment type="pathway">
    <text evidence="2 13">Glycolipid biosynthesis; glycosylphosphatidylinositol-anchor biosynthesis.</text>
</comment>
<dbReference type="UniPathway" id="UPA00196"/>
<dbReference type="GO" id="GO:1990529">
    <property type="term" value="C:glycosylphosphatidylinositol-mannosyltransferase I complex"/>
    <property type="evidence" value="ECO:0007669"/>
    <property type="project" value="TreeGrafter"/>
</dbReference>
<organism evidence="14 15">
    <name type="scientific">Dekkera bruxellensis</name>
    <name type="common">Brettanomyces custersii</name>
    <dbReference type="NCBI Taxonomy" id="5007"/>
    <lineage>
        <taxon>Eukaryota</taxon>
        <taxon>Fungi</taxon>
        <taxon>Dikarya</taxon>
        <taxon>Ascomycota</taxon>
        <taxon>Saccharomycotina</taxon>
        <taxon>Pichiomycetes</taxon>
        <taxon>Pichiales</taxon>
        <taxon>Pichiaceae</taxon>
        <taxon>Brettanomyces</taxon>
    </lineage>
</organism>
<dbReference type="Pfam" id="PF05007">
    <property type="entry name" value="Mannosyl_trans"/>
    <property type="match status" value="1"/>
</dbReference>
<gene>
    <name evidence="14" type="primary">GPI14</name>
    <name evidence="14" type="ORF">DEBR0S8_01244G</name>
</gene>
<evidence type="ECO:0000256" key="7">
    <source>
        <dbReference type="ARBA" id="ARBA00022679"/>
    </source>
</evidence>
<evidence type="ECO:0000256" key="9">
    <source>
        <dbReference type="ARBA" id="ARBA00022824"/>
    </source>
</evidence>
<name>A0A7D9D0I5_DEKBR</name>
<evidence type="ECO:0000256" key="2">
    <source>
        <dbReference type="ARBA" id="ARBA00004687"/>
    </source>
</evidence>
<accession>A0A7D9D0I5</accession>
<evidence type="ECO:0000256" key="12">
    <source>
        <dbReference type="ARBA" id="ARBA00025399"/>
    </source>
</evidence>
<keyword evidence="8 13" id="KW-0812">Transmembrane</keyword>
<comment type="function">
    <text evidence="12 13">Mannosyltransferase involved in glycosylphosphatidylinositol-anchor biosynthesis. Transfers the first alpha-1,4-mannose to GlcN-acyl-PI during GPI precursor assembly. Required for cell wall integrity.</text>
</comment>
<sequence length="411" mass="47660">MSLLKPSAFTITVVSVVLRAGFLLFGLYQDSHMEVPYTDIDYYVFTDAAHFVAKGGSPYLRETYRYTPLLSWFLVPTAWEPQEVWFHFGKILFILCDLVTGILSLKILQKLHRDTRWSLLWLLNPMVITISTRGSSESLLTVMVMASLYYIIEKRYIASGLWLGLAIHLKIYPFLYIPAMVLFIDPACSIWRPITRQRLKFCAATAASFLALTYLMYAFYGNIYIDQAFLYHLRRLDHRHNFSIYNITLYFTSFTRNSALSNSSWLTLEKLAFVPQLFLSFIVTPLALCYKNADASILVGSCFIQTFIFIAFNKVITSQYFIWFLCLLPVYISGTTISPCRGAILVAGWIITQALWLWYGYRLEFQGEFGIFHYGLWTSSCFFFIWNCVMAHDLIADVRKQSMQLVQKKQK</sequence>
<dbReference type="GO" id="GO:0051751">
    <property type="term" value="F:alpha-1,4-mannosyltransferase activity"/>
    <property type="evidence" value="ECO:0007669"/>
    <property type="project" value="InterPro"/>
</dbReference>
<reference evidence="14 15" key="1">
    <citation type="submission" date="2019-07" db="EMBL/GenBank/DDBJ databases">
        <authorList>
            <person name="Friedrich A."/>
            <person name="Schacherer J."/>
        </authorList>
    </citation>
    <scope>NUCLEOTIDE SEQUENCE [LARGE SCALE GENOMIC DNA]</scope>
</reference>
<keyword evidence="11 13" id="KW-0472">Membrane</keyword>
<evidence type="ECO:0000313" key="14">
    <source>
        <dbReference type="EMBL" id="VUG20417.1"/>
    </source>
</evidence>
<protein>
    <recommendedName>
        <fullName evidence="4 13">GPI mannosyltransferase 1</fullName>
        <ecNumber evidence="13">2.4.1.-</ecNumber>
    </recommendedName>
    <alternativeName>
        <fullName evidence="13">GPI mannosyltransferase I</fullName>
    </alternativeName>
</protein>